<accession>A0A090S5X9</accession>
<gene>
    <name evidence="1" type="ORF">JCM19235_1242</name>
</gene>
<dbReference type="STRING" id="990268.JCM19235_1242"/>
<organism evidence="1 2">
    <name type="scientific">Vibrio maritimus</name>
    <dbReference type="NCBI Taxonomy" id="990268"/>
    <lineage>
        <taxon>Bacteria</taxon>
        <taxon>Pseudomonadati</taxon>
        <taxon>Pseudomonadota</taxon>
        <taxon>Gammaproteobacteria</taxon>
        <taxon>Vibrionales</taxon>
        <taxon>Vibrionaceae</taxon>
        <taxon>Vibrio</taxon>
    </lineage>
</organism>
<protein>
    <recommendedName>
        <fullName evidence="3">Phage protein</fullName>
    </recommendedName>
</protein>
<dbReference type="EMBL" id="BBMR01000017">
    <property type="protein sequence ID" value="GAL22941.1"/>
    <property type="molecule type" value="Genomic_DNA"/>
</dbReference>
<keyword evidence="2" id="KW-1185">Reference proteome</keyword>
<name>A0A090S5X9_9VIBR</name>
<evidence type="ECO:0008006" key="3">
    <source>
        <dbReference type="Google" id="ProtNLM"/>
    </source>
</evidence>
<evidence type="ECO:0000313" key="2">
    <source>
        <dbReference type="Proteomes" id="UP000029228"/>
    </source>
</evidence>
<comment type="caution">
    <text evidence="1">The sequence shown here is derived from an EMBL/GenBank/DDBJ whole genome shotgun (WGS) entry which is preliminary data.</text>
</comment>
<evidence type="ECO:0000313" key="1">
    <source>
        <dbReference type="EMBL" id="GAL22941.1"/>
    </source>
</evidence>
<dbReference type="AlphaFoldDB" id="A0A090S5X9"/>
<sequence>MKLLNLDELVGNKRPVVLNGTTYYIHEQTVGQLIEAVNSSRALNGDDPLAMFEALVATAKQAIPDAPDEEIRALNMTQLQALIAFVNASETDLVEATAGDDEGK</sequence>
<proteinExistence type="predicted"/>
<dbReference type="OrthoDB" id="8855286at2"/>
<reference evidence="1 2" key="1">
    <citation type="submission" date="2014-09" db="EMBL/GenBank/DDBJ databases">
        <title>Vibrio maritimus JCM 19235. (C45) whole genome shotgun sequence.</title>
        <authorList>
            <person name="Sawabe T."/>
            <person name="Meirelles P."/>
            <person name="Nakanishi M."/>
            <person name="Sayaka M."/>
            <person name="Hattori M."/>
            <person name="Ohkuma M."/>
        </authorList>
    </citation>
    <scope>NUCLEOTIDE SEQUENCE [LARGE SCALE GENOMIC DNA]</scope>
    <source>
        <strain evidence="2">JCM19235</strain>
    </source>
</reference>
<reference evidence="1 2" key="2">
    <citation type="submission" date="2014-09" db="EMBL/GenBank/DDBJ databases">
        <authorList>
            <consortium name="NBRP consortium"/>
            <person name="Sawabe T."/>
            <person name="Meirelles P."/>
            <person name="Nakanishi M."/>
            <person name="Sayaka M."/>
            <person name="Hattori M."/>
            <person name="Ohkuma M."/>
        </authorList>
    </citation>
    <scope>NUCLEOTIDE SEQUENCE [LARGE SCALE GENOMIC DNA]</scope>
    <source>
        <strain evidence="2">JCM19235</strain>
    </source>
</reference>
<dbReference type="Proteomes" id="UP000029228">
    <property type="component" value="Unassembled WGS sequence"/>
</dbReference>